<reference evidence="1" key="1">
    <citation type="submission" date="2020-12" db="EMBL/GenBank/DDBJ databases">
        <title>Metabolic potential, ecology and presence of endohyphal bacteria is reflected in genomic diversity of Mucoromycotina.</title>
        <authorList>
            <person name="Muszewska A."/>
            <person name="Okrasinska A."/>
            <person name="Steczkiewicz K."/>
            <person name="Drgas O."/>
            <person name="Orlowska M."/>
            <person name="Perlinska-Lenart U."/>
            <person name="Aleksandrzak-Piekarczyk T."/>
            <person name="Szatraj K."/>
            <person name="Zielenkiewicz U."/>
            <person name="Pilsyk S."/>
            <person name="Malc E."/>
            <person name="Mieczkowski P."/>
            <person name="Kruszewska J.S."/>
            <person name="Biernat P."/>
            <person name="Pawlowska J."/>
        </authorList>
    </citation>
    <scope>NUCLEOTIDE SEQUENCE</scope>
    <source>
        <strain evidence="1">WA0000017839</strain>
    </source>
</reference>
<protein>
    <submittedName>
        <fullName evidence="1">Uncharacterized protein</fullName>
    </submittedName>
</protein>
<name>A0A8H7REP4_9FUNG</name>
<sequence length="72" mass="8235">MGPLTNFLGFLRNNVRILNIEKVTIDVSSTELGAIQEQDPGDTHRNNTVQNKIIADLEAKIWEHDRTDFQEN</sequence>
<dbReference type="Proteomes" id="UP000603453">
    <property type="component" value="Unassembled WGS sequence"/>
</dbReference>
<gene>
    <name evidence="1" type="ORF">INT47_006086</name>
</gene>
<keyword evidence="2" id="KW-1185">Reference proteome</keyword>
<dbReference type="AlphaFoldDB" id="A0A8H7REP4"/>
<dbReference type="EMBL" id="JAEPRD010000020">
    <property type="protein sequence ID" value="KAG2208231.1"/>
    <property type="molecule type" value="Genomic_DNA"/>
</dbReference>
<dbReference type="OrthoDB" id="2287514at2759"/>
<proteinExistence type="predicted"/>
<evidence type="ECO:0000313" key="2">
    <source>
        <dbReference type="Proteomes" id="UP000603453"/>
    </source>
</evidence>
<comment type="caution">
    <text evidence="1">The sequence shown here is derived from an EMBL/GenBank/DDBJ whole genome shotgun (WGS) entry which is preliminary data.</text>
</comment>
<evidence type="ECO:0000313" key="1">
    <source>
        <dbReference type="EMBL" id="KAG2208231.1"/>
    </source>
</evidence>
<accession>A0A8H7REP4</accession>
<organism evidence="1 2">
    <name type="scientific">Mucor saturninus</name>
    <dbReference type="NCBI Taxonomy" id="64648"/>
    <lineage>
        <taxon>Eukaryota</taxon>
        <taxon>Fungi</taxon>
        <taxon>Fungi incertae sedis</taxon>
        <taxon>Mucoromycota</taxon>
        <taxon>Mucoromycotina</taxon>
        <taxon>Mucoromycetes</taxon>
        <taxon>Mucorales</taxon>
        <taxon>Mucorineae</taxon>
        <taxon>Mucoraceae</taxon>
        <taxon>Mucor</taxon>
    </lineage>
</organism>